<dbReference type="SUPFAM" id="SSF52743">
    <property type="entry name" value="Subtilisin-like"/>
    <property type="match status" value="1"/>
</dbReference>
<dbReference type="PROSITE" id="PS51892">
    <property type="entry name" value="SUBTILASE"/>
    <property type="match status" value="1"/>
</dbReference>
<accession>A0A318NU63</accession>
<keyword evidence="10" id="KW-1185">Reference proteome</keyword>
<keyword evidence="2 6" id="KW-0645">Protease</keyword>
<evidence type="ECO:0000313" key="9">
    <source>
        <dbReference type="EMBL" id="PYC64324.1"/>
    </source>
</evidence>
<keyword evidence="3 6" id="KW-0378">Hydrolase</keyword>
<evidence type="ECO:0000256" key="1">
    <source>
        <dbReference type="ARBA" id="ARBA00011073"/>
    </source>
</evidence>
<dbReference type="OrthoDB" id="9795680at2"/>
<evidence type="ECO:0000256" key="3">
    <source>
        <dbReference type="ARBA" id="ARBA00022801"/>
    </source>
</evidence>
<dbReference type="InterPro" id="IPR051048">
    <property type="entry name" value="Peptidase_S8/S53_subtilisin"/>
</dbReference>
<feature type="active site" description="Charge relay system" evidence="5 6">
    <location>
        <position position="485"/>
    </location>
</feature>
<evidence type="ECO:0000256" key="7">
    <source>
        <dbReference type="RuleBase" id="RU003355"/>
    </source>
</evidence>
<name>A0A318NU63_9ACTN</name>
<dbReference type="Gene3D" id="3.40.50.200">
    <property type="entry name" value="Peptidase S8/S53 domain"/>
    <property type="match status" value="1"/>
</dbReference>
<dbReference type="PROSITE" id="PS00137">
    <property type="entry name" value="SUBTILASE_HIS"/>
    <property type="match status" value="1"/>
</dbReference>
<protein>
    <recommendedName>
        <fullName evidence="8">Peptidase S8/S53 domain-containing protein</fullName>
    </recommendedName>
</protein>
<dbReference type="Proteomes" id="UP000248333">
    <property type="component" value="Unassembled WGS sequence"/>
</dbReference>
<dbReference type="InterPro" id="IPR036852">
    <property type="entry name" value="Peptidase_S8/S53_dom_sf"/>
</dbReference>
<dbReference type="GO" id="GO:0006508">
    <property type="term" value="P:proteolysis"/>
    <property type="evidence" value="ECO:0007669"/>
    <property type="project" value="UniProtKB-KW"/>
</dbReference>
<gene>
    <name evidence="9" type="ORF">C7C45_30695</name>
</gene>
<dbReference type="PANTHER" id="PTHR43399">
    <property type="entry name" value="SUBTILISIN-RELATED"/>
    <property type="match status" value="1"/>
</dbReference>
<dbReference type="GO" id="GO:0004252">
    <property type="term" value="F:serine-type endopeptidase activity"/>
    <property type="evidence" value="ECO:0007669"/>
    <property type="project" value="UniProtKB-UniRule"/>
</dbReference>
<feature type="active site" description="Charge relay system" evidence="5 6">
    <location>
        <position position="310"/>
    </location>
</feature>
<organism evidence="9 10">
    <name type="scientific">Micromonospora arborensis</name>
    <dbReference type="NCBI Taxonomy" id="2116518"/>
    <lineage>
        <taxon>Bacteria</taxon>
        <taxon>Bacillati</taxon>
        <taxon>Actinomycetota</taxon>
        <taxon>Actinomycetes</taxon>
        <taxon>Micromonosporales</taxon>
        <taxon>Micromonosporaceae</taxon>
        <taxon>Micromonospora</taxon>
    </lineage>
</organism>
<dbReference type="InterPro" id="IPR022398">
    <property type="entry name" value="Peptidase_S8_His-AS"/>
</dbReference>
<dbReference type="PROSITE" id="PS00136">
    <property type="entry name" value="SUBTILASE_ASP"/>
    <property type="match status" value="1"/>
</dbReference>
<dbReference type="PANTHER" id="PTHR43399:SF4">
    <property type="entry name" value="CELL WALL-ASSOCIATED PROTEASE"/>
    <property type="match status" value="1"/>
</dbReference>
<keyword evidence="4 6" id="KW-0720">Serine protease</keyword>
<evidence type="ECO:0000313" key="10">
    <source>
        <dbReference type="Proteomes" id="UP000248333"/>
    </source>
</evidence>
<feature type="domain" description="Peptidase S8/S53" evidence="8">
    <location>
        <begin position="269"/>
        <end position="531"/>
    </location>
</feature>
<dbReference type="InterPro" id="IPR023828">
    <property type="entry name" value="Peptidase_S8_Ser-AS"/>
</dbReference>
<evidence type="ECO:0000259" key="8">
    <source>
        <dbReference type="Pfam" id="PF00082"/>
    </source>
</evidence>
<comment type="similarity">
    <text evidence="1 6 7">Belongs to the peptidase S8 family.</text>
</comment>
<evidence type="ECO:0000256" key="2">
    <source>
        <dbReference type="ARBA" id="ARBA00022670"/>
    </source>
</evidence>
<evidence type="ECO:0000256" key="6">
    <source>
        <dbReference type="PROSITE-ProRule" id="PRU01240"/>
    </source>
</evidence>
<dbReference type="Pfam" id="PF00082">
    <property type="entry name" value="Peptidase_S8"/>
    <property type="match status" value="1"/>
</dbReference>
<sequence length="1250" mass="131719">MHAVLRARPGGRSRRRRRLALLAAPLVALPLIVSVSGTSGALASPVDVGSHLLAGPATGQAPTSPTAKGHQVEVTLITGDTIRWDTAAGDQARVVNIDPAPRDDGRAVQFFSQGTSKDFYVYPSDVAAYLSAGKLDRDLFNIPELVQDGLTDSSSATLPVIVTFDDRSPGSAKSKEQLVKDKAQLAKEADSLPATTHPVPVRTLNGAGVKIGRGQARHFWGAIDGDGTGSGQLGGGVKQVMLDRPVHAELDKSVPQIGAPQVWDAGYTGKGVTVAVLDTGIDSGHPDLAGKVTAETNFTDSDSATDHVGHGTHVASTIAGSGAASDGKYKGVAPDAHLMNGKILGDYGVGYDSWIIAGMEWAASNGADVVNMSVGACCGADGTDPLAQAVNQLTAQYDTLFVIAAGNSGEGGIGSPGVADAALTVGAVDKADQLADFSSRGPRPNDFAVKPNVTGPGVAITAARAAGTTLGSPVNDYYTTADGTSMATPHVAGAAALLAQARPGLHASALKNVLASTAIDGGYSWREQGTGRVDVARAVKQGVYASAALDFGSLDTAQTPVERELTYTNQTNSPVTLNLDSALEDRQGKPVANLTLSAATVTVPAGGEATVTASIDRADYPLGIFGGAITASGGGVQLRTAVGFGQFGAKDVTIKVTDFAGKSYDPPTGVLLIQDTYNHDNPLGFQAYGLGTENGVATAKVPAGTYTLMANVGEVDPSTGIFSRVSLLMKADVTIDADATFTLDAATTVPVNQPAVPRDVAVRSHVGSLIHQSPNGSSYESTWADFAASGKALPVFVSPSRSAAVGTVSLSDYWLLAQPKPLKAMPNYPDYYTDAPAYSYHLAFGYPNGIPARIQHKVKRGDLVEVPTRYHAENPDAVIAVSELAMPSHVSQGYFYYPYMMIRPGDVTQYYLADSQWHWLRNITMWTHPEQEQSNPTFRMSSGDRFMDSQAGTRRDLENWFDAPLHVGTVEVADNFLDYYQKNTYDVGRSATYARGGADGNEFVPATELMDNSPGHSTSDGIGGNWSEEWRGGGWASWQMWNAKTGTTLAPDHKYSSDWPVFHLSAKPATYRLQQDETYPSFADGLFGTRPKSTTVWTFSSKASNAQVPAGYNCARLGGGNPLTDPSADLTCQFQPLIQLRYELGLDIHNRAPSGRQHHFTIEAGSHSGAAGRAPVKKLTVDYSTDGGHTWLKGTVAGNPKDRAGNQQFSVRVKLPRLSSTDGSVWLRVKAEDANGGTVTQTIQRAYLLK</sequence>
<evidence type="ECO:0000256" key="5">
    <source>
        <dbReference type="PIRSR" id="PIRSR615500-1"/>
    </source>
</evidence>
<dbReference type="EMBL" id="PYBV01000055">
    <property type="protein sequence ID" value="PYC64324.1"/>
    <property type="molecule type" value="Genomic_DNA"/>
</dbReference>
<reference evidence="9 10" key="1">
    <citation type="submission" date="2018-03" db="EMBL/GenBank/DDBJ databases">
        <title>Bioinformatic expansion and discovery of thiopeptide antibiotics.</title>
        <authorList>
            <person name="Schwalen C.J."/>
            <person name="Hudson G.A."/>
            <person name="Mitchell D.A."/>
        </authorList>
    </citation>
    <scope>NUCLEOTIDE SEQUENCE [LARGE SCALE GENOMIC DNA]</scope>
    <source>
        <strain evidence="9 10">NRRL 8041</strain>
    </source>
</reference>
<evidence type="ECO:0000256" key="4">
    <source>
        <dbReference type="ARBA" id="ARBA00022825"/>
    </source>
</evidence>
<proteinExistence type="inferred from homology"/>
<dbReference type="InterPro" id="IPR000209">
    <property type="entry name" value="Peptidase_S8/S53_dom"/>
</dbReference>
<dbReference type="PRINTS" id="PR00723">
    <property type="entry name" value="SUBTILISIN"/>
</dbReference>
<comment type="caution">
    <text evidence="9">The sequence shown here is derived from an EMBL/GenBank/DDBJ whole genome shotgun (WGS) entry which is preliminary data.</text>
</comment>
<dbReference type="InterPro" id="IPR023827">
    <property type="entry name" value="Peptidase_S8_Asp-AS"/>
</dbReference>
<dbReference type="AlphaFoldDB" id="A0A318NU63"/>
<feature type="active site" description="Charge relay system" evidence="5 6">
    <location>
        <position position="278"/>
    </location>
</feature>
<dbReference type="PROSITE" id="PS00138">
    <property type="entry name" value="SUBTILASE_SER"/>
    <property type="match status" value="1"/>
</dbReference>
<dbReference type="InterPro" id="IPR015500">
    <property type="entry name" value="Peptidase_S8_subtilisin-rel"/>
</dbReference>